<proteinExistence type="predicted"/>
<dbReference type="Proteomes" id="UP000183987">
    <property type="component" value="Unassembled WGS sequence"/>
</dbReference>
<accession>A0A1M4W9C2</accession>
<reference evidence="3" key="1">
    <citation type="submission" date="2016-11" db="EMBL/GenBank/DDBJ databases">
        <authorList>
            <person name="Varghese N."/>
            <person name="Submissions S."/>
        </authorList>
    </citation>
    <scope>NUCLEOTIDE SEQUENCE [LARGE SCALE GENOMIC DNA]</scope>
    <source>
        <strain evidence="3">DSM 29326</strain>
    </source>
</reference>
<evidence type="ECO:0000256" key="1">
    <source>
        <dbReference type="SAM" id="MobiDB-lite"/>
    </source>
</evidence>
<evidence type="ECO:0000313" key="3">
    <source>
        <dbReference type="Proteomes" id="UP000183987"/>
    </source>
</evidence>
<dbReference type="RefSeq" id="WP_072856198.1">
    <property type="nucleotide sequence ID" value="NZ_FQUE01000002.1"/>
</dbReference>
<evidence type="ECO:0000313" key="2">
    <source>
        <dbReference type="EMBL" id="SHE77809.1"/>
    </source>
</evidence>
<name>A0A1M4W9C2_LOKAT</name>
<gene>
    <name evidence="2" type="ORF">SAMN05444339_10235</name>
</gene>
<organism evidence="2 3">
    <name type="scientific">Loktanella atrilutea</name>
    <dbReference type="NCBI Taxonomy" id="366533"/>
    <lineage>
        <taxon>Bacteria</taxon>
        <taxon>Pseudomonadati</taxon>
        <taxon>Pseudomonadota</taxon>
        <taxon>Alphaproteobacteria</taxon>
        <taxon>Rhodobacterales</taxon>
        <taxon>Roseobacteraceae</taxon>
        <taxon>Loktanella</taxon>
    </lineage>
</organism>
<sequence>MKIMKEALTAMSLLIAAQFDRHGGRLRFGAAPRGGPKPEFGEGSDRARARLAAKRKANKSIPDAPIMTRQRRRQAERLDAKAMKLTPAEVGRQRMAEKKRRRQEEMAALVREYTDLANENMAAAP</sequence>
<feature type="region of interest" description="Disordered" evidence="1">
    <location>
        <begin position="77"/>
        <end position="103"/>
    </location>
</feature>
<dbReference type="STRING" id="366533.SAMN05444339_10235"/>
<dbReference type="EMBL" id="FQUE01000002">
    <property type="protein sequence ID" value="SHE77809.1"/>
    <property type="molecule type" value="Genomic_DNA"/>
</dbReference>
<protein>
    <submittedName>
        <fullName evidence="2">Uncharacterized protein</fullName>
    </submittedName>
</protein>
<keyword evidence="3" id="KW-1185">Reference proteome</keyword>
<dbReference type="AlphaFoldDB" id="A0A1M4W9C2"/>